<keyword evidence="2" id="KW-1185">Reference proteome</keyword>
<sequence length="62" mass="7277">MLNDRQFHNKTIKAVKRSPIDGILVLDLLPQSKSNERLVFWCQHPDIRSSQQHPQHPKPHDT</sequence>
<dbReference type="Proteomes" id="UP000183832">
    <property type="component" value="Unassembled WGS sequence"/>
</dbReference>
<name>A0A1J1HZ17_9DIPT</name>
<proteinExistence type="predicted"/>
<dbReference type="EMBL" id="CVRI01000021">
    <property type="protein sequence ID" value="CRK91782.1"/>
    <property type="molecule type" value="Genomic_DNA"/>
</dbReference>
<evidence type="ECO:0000313" key="2">
    <source>
        <dbReference type="Proteomes" id="UP000183832"/>
    </source>
</evidence>
<gene>
    <name evidence="1" type="ORF">CLUMA_CG005414</name>
</gene>
<evidence type="ECO:0000313" key="1">
    <source>
        <dbReference type="EMBL" id="CRK91782.1"/>
    </source>
</evidence>
<organism evidence="1 2">
    <name type="scientific">Clunio marinus</name>
    <dbReference type="NCBI Taxonomy" id="568069"/>
    <lineage>
        <taxon>Eukaryota</taxon>
        <taxon>Metazoa</taxon>
        <taxon>Ecdysozoa</taxon>
        <taxon>Arthropoda</taxon>
        <taxon>Hexapoda</taxon>
        <taxon>Insecta</taxon>
        <taxon>Pterygota</taxon>
        <taxon>Neoptera</taxon>
        <taxon>Endopterygota</taxon>
        <taxon>Diptera</taxon>
        <taxon>Nematocera</taxon>
        <taxon>Chironomoidea</taxon>
        <taxon>Chironomidae</taxon>
        <taxon>Clunio</taxon>
    </lineage>
</organism>
<dbReference type="AlphaFoldDB" id="A0A1J1HZ17"/>
<reference evidence="1 2" key="1">
    <citation type="submission" date="2015-04" db="EMBL/GenBank/DDBJ databases">
        <authorList>
            <person name="Syromyatnikov M.Y."/>
            <person name="Popov V.N."/>
        </authorList>
    </citation>
    <scope>NUCLEOTIDE SEQUENCE [LARGE SCALE GENOMIC DNA]</scope>
</reference>
<protein>
    <submittedName>
        <fullName evidence="1">CLUMA_CG005414, isoform A</fullName>
    </submittedName>
</protein>
<accession>A0A1J1HZ17</accession>